<reference evidence="1" key="1">
    <citation type="submission" date="2018-06" db="EMBL/GenBank/DDBJ databases">
        <authorList>
            <person name="Zhirakovskaya E."/>
        </authorList>
    </citation>
    <scope>NUCLEOTIDE SEQUENCE</scope>
</reference>
<dbReference type="AlphaFoldDB" id="A0A3B0Z1L1"/>
<evidence type="ECO:0000313" key="1">
    <source>
        <dbReference type="EMBL" id="VAW87148.1"/>
    </source>
</evidence>
<gene>
    <name evidence="1" type="ORF">MNBD_GAMMA16-10</name>
</gene>
<name>A0A3B0Z1L1_9ZZZZ</name>
<protein>
    <submittedName>
        <fullName evidence="1">Uncharacterized protein</fullName>
    </submittedName>
</protein>
<proteinExistence type="predicted"/>
<organism evidence="1">
    <name type="scientific">hydrothermal vent metagenome</name>
    <dbReference type="NCBI Taxonomy" id="652676"/>
    <lineage>
        <taxon>unclassified sequences</taxon>
        <taxon>metagenomes</taxon>
        <taxon>ecological metagenomes</taxon>
    </lineage>
</organism>
<sequence length="85" mass="10069">MILVEGDYHPLTYSEKNIQLNGVVKSKFAKLTDRYKNITYVPRKTISEFTDSDFRDGYHVHKRVGLEFTKELLEYLDNRAGRERN</sequence>
<accession>A0A3B0Z1L1</accession>
<dbReference type="EMBL" id="UOFO01000111">
    <property type="protein sequence ID" value="VAW87148.1"/>
    <property type="molecule type" value="Genomic_DNA"/>
</dbReference>